<gene>
    <name evidence="3" type="ORF">F0P94_17925</name>
</gene>
<feature type="domain" description="Outer membrane protein beta-barrel" evidence="2">
    <location>
        <begin position="22"/>
        <end position="195"/>
    </location>
</feature>
<proteinExistence type="predicted"/>
<keyword evidence="4" id="KW-1185">Reference proteome</keyword>
<reference evidence="3 4" key="1">
    <citation type="submission" date="2019-09" db="EMBL/GenBank/DDBJ databases">
        <title>Genome sequence of Adhaeribacter sp. M2.</title>
        <authorList>
            <person name="Srinivasan S."/>
        </authorList>
    </citation>
    <scope>NUCLEOTIDE SEQUENCE [LARGE SCALE GENOMIC DNA]</scope>
    <source>
        <strain evidence="3 4">M2</strain>
    </source>
</reference>
<evidence type="ECO:0000313" key="4">
    <source>
        <dbReference type="Proteomes" id="UP000326570"/>
    </source>
</evidence>
<evidence type="ECO:0000256" key="1">
    <source>
        <dbReference type="SAM" id="SignalP"/>
    </source>
</evidence>
<dbReference type="InterPro" id="IPR025665">
    <property type="entry name" value="Beta-barrel_OMP_2"/>
</dbReference>
<sequence>MILMKNTLSLLFLLFISTILNAQHFSFGIETGVISSTSNKYSAFDFENRRDTYYSGLNTTYYFNQSVSATVGFHYLRQGDKEPTPECYQYTDGIRKEMTVKRDYLIIPLTVNFHLGNSNKFLTSIGVFGGYNVKAFRDYPKPISGCKIGVPTDLTHTTADFIFGGIVGAGYKVFENDKFQVTPMIKYYQGISNTFPKMEPFKVENRYSSALLTLNLNYKIAR</sequence>
<feature type="chain" id="PRO_5025009102" evidence="1">
    <location>
        <begin position="23"/>
        <end position="222"/>
    </location>
</feature>
<dbReference type="SUPFAM" id="SSF56925">
    <property type="entry name" value="OMPA-like"/>
    <property type="match status" value="1"/>
</dbReference>
<protein>
    <submittedName>
        <fullName evidence="3">PorT family protein</fullName>
    </submittedName>
</protein>
<dbReference type="EMBL" id="VTWT01000012">
    <property type="protein sequence ID" value="KAA9325463.1"/>
    <property type="molecule type" value="Genomic_DNA"/>
</dbReference>
<evidence type="ECO:0000313" key="3">
    <source>
        <dbReference type="EMBL" id="KAA9325463.1"/>
    </source>
</evidence>
<accession>A0A5N1IIG2</accession>
<dbReference type="Pfam" id="PF13568">
    <property type="entry name" value="OMP_b-brl_2"/>
    <property type="match status" value="1"/>
</dbReference>
<comment type="caution">
    <text evidence="3">The sequence shown here is derived from an EMBL/GenBank/DDBJ whole genome shotgun (WGS) entry which is preliminary data.</text>
</comment>
<feature type="signal peptide" evidence="1">
    <location>
        <begin position="1"/>
        <end position="22"/>
    </location>
</feature>
<dbReference type="AlphaFoldDB" id="A0A5N1IIG2"/>
<name>A0A5N1IIG2_9BACT</name>
<organism evidence="3 4">
    <name type="scientific">Adhaeribacter soli</name>
    <dbReference type="NCBI Taxonomy" id="2607655"/>
    <lineage>
        <taxon>Bacteria</taxon>
        <taxon>Pseudomonadati</taxon>
        <taxon>Bacteroidota</taxon>
        <taxon>Cytophagia</taxon>
        <taxon>Cytophagales</taxon>
        <taxon>Hymenobacteraceae</taxon>
        <taxon>Adhaeribacter</taxon>
    </lineage>
</organism>
<dbReference type="Proteomes" id="UP000326570">
    <property type="component" value="Unassembled WGS sequence"/>
</dbReference>
<dbReference type="InterPro" id="IPR011250">
    <property type="entry name" value="OMP/PagP_B-barrel"/>
</dbReference>
<evidence type="ECO:0000259" key="2">
    <source>
        <dbReference type="Pfam" id="PF13568"/>
    </source>
</evidence>
<keyword evidence="1" id="KW-0732">Signal</keyword>